<reference evidence="2" key="1">
    <citation type="submission" date="2016-05" db="EMBL/GenBank/DDBJ databases">
        <authorList>
            <person name="Lavstsen T."/>
            <person name="Jespersen J.S."/>
        </authorList>
    </citation>
    <scope>NUCLEOTIDE SEQUENCE</scope>
    <source>
        <tissue evidence="2">Brain</tissue>
    </source>
</reference>
<feature type="compositionally biased region" description="Basic residues" evidence="1">
    <location>
        <begin position="142"/>
        <end position="151"/>
    </location>
</feature>
<feature type="compositionally biased region" description="Low complexity" evidence="1">
    <location>
        <begin position="105"/>
        <end position="120"/>
    </location>
</feature>
<organism evidence="2">
    <name type="scientific">Nothobranchius pienaari</name>
    <dbReference type="NCBI Taxonomy" id="704102"/>
    <lineage>
        <taxon>Eukaryota</taxon>
        <taxon>Metazoa</taxon>
        <taxon>Chordata</taxon>
        <taxon>Craniata</taxon>
        <taxon>Vertebrata</taxon>
        <taxon>Euteleostomi</taxon>
        <taxon>Actinopterygii</taxon>
        <taxon>Neopterygii</taxon>
        <taxon>Teleostei</taxon>
        <taxon>Neoteleostei</taxon>
        <taxon>Acanthomorphata</taxon>
        <taxon>Ovalentaria</taxon>
        <taxon>Atherinomorphae</taxon>
        <taxon>Cyprinodontiformes</taxon>
        <taxon>Nothobranchiidae</taxon>
        <taxon>Nothobranchius</taxon>
    </lineage>
</organism>
<feature type="region of interest" description="Disordered" evidence="1">
    <location>
        <begin position="1"/>
        <end position="56"/>
    </location>
</feature>
<feature type="compositionally biased region" description="Polar residues" evidence="1">
    <location>
        <begin position="122"/>
        <end position="131"/>
    </location>
</feature>
<dbReference type="EMBL" id="HAEF01011963">
    <property type="protein sequence ID" value="SBR53122.1"/>
    <property type="molecule type" value="Transcribed_RNA"/>
</dbReference>
<evidence type="ECO:0000256" key="1">
    <source>
        <dbReference type="SAM" id="MobiDB-lite"/>
    </source>
</evidence>
<feature type="region of interest" description="Disordered" evidence="1">
    <location>
        <begin position="69"/>
        <end position="151"/>
    </location>
</feature>
<dbReference type="AlphaFoldDB" id="A0A1A8M8H7"/>
<feature type="non-terminal residue" evidence="2">
    <location>
        <position position="1"/>
    </location>
</feature>
<feature type="compositionally biased region" description="Low complexity" evidence="1">
    <location>
        <begin position="1"/>
        <end position="48"/>
    </location>
</feature>
<protein>
    <submittedName>
        <fullName evidence="2">Protein phosphatase 1 regulatory subunit 3</fullName>
    </submittedName>
</protein>
<gene>
    <name evidence="2" type="primary">CT573202.1</name>
</gene>
<evidence type="ECO:0000313" key="2">
    <source>
        <dbReference type="EMBL" id="SBR53122.1"/>
    </source>
</evidence>
<accession>A0A1A8M8H7</accession>
<sequence>PASRSSGTRTAGSRSCGSAWSRSPLRSSRFGGRSGSGEAARSGRSGSGTPLTTGFRTWMRKPCRCRRWKSRDPRLGSPSPCTPHRSWTRVRPSTSPFSCGATRASSGTTTWVRTTRSGTGACRTTASSAPFSTPPEPEGPVHQRHRTHQWL</sequence>
<proteinExistence type="predicted"/>
<name>A0A1A8M8H7_9TELE</name>
<reference evidence="2" key="2">
    <citation type="submission" date="2016-06" db="EMBL/GenBank/DDBJ databases">
        <title>The genome of a short-lived fish provides insights into sex chromosome evolution and the genetic control of aging.</title>
        <authorList>
            <person name="Reichwald K."/>
            <person name="Felder M."/>
            <person name="Petzold A."/>
            <person name="Koch P."/>
            <person name="Groth M."/>
            <person name="Platzer M."/>
        </authorList>
    </citation>
    <scope>NUCLEOTIDE SEQUENCE</scope>
    <source>
        <tissue evidence="2">Brain</tissue>
    </source>
</reference>